<organism evidence="1 2">
    <name type="scientific">Mycena indigotica</name>
    <dbReference type="NCBI Taxonomy" id="2126181"/>
    <lineage>
        <taxon>Eukaryota</taxon>
        <taxon>Fungi</taxon>
        <taxon>Dikarya</taxon>
        <taxon>Basidiomycota</taxon>
        <taxon>Agaricomycotina</taxon>
        <taxon>Agaricomycetes</taxon>
        <taxon>Agaricomycetidae</taxon>
        <taxon>Agaricales</taxon>
        <taxon>Marasmiineae</taxon>
        <taxon>Mycenaceae</taxon>
        <taxon>Mycena</taxon>
    </lineage>
</organism>
<dbReference type="Pfam" id="PF14388">
    <property type="entry name" value="DUF4419"/>
    <property type="match status" value="1"/>
</dbReference>
<dbReference type="RefSeq" id="XP_037218210.1">
    <property type="nucleotide sequence ID" value="XM_037364968.1"/>
</dbReference>
<keyword evidence="2" id="KW-1185">Reference proteome</keyword>
<comment type="caution">
    <text evidence="1">The sequence shown here is derived from an EMBL/GenBank/DDBJ whole genome shotgun (WGS) entry which is preliminary data.</text>
</comment>
<proteinExistence type="predicted"/>
<protein>
    <submittedName>
        <fullName evidence="1">Uncharacterized protein</fullName>
    </submittedName>
</protein>
<dbReference type="PANTHER" id="PTHR31252">
    <property type="entry name" value="DUF4419 DOMAIN-CONTAINING PROTEIN"/>
    <property type="match status" value="1"/>
</dbReference>
<name>A0A8H6SH69_9AGAR</name>
<evidence type="ECO:0000313" key="2">
    <source>
        <dbReference type="Proteomes" id="UP000636479"/>
    </source>
</evidence>
<dbReference type="InterPro" id="IPR025533">
    <property type="entry name" value="DUF4419"/>
</dbReference>
<dbReference type="OrthoDB" id="9978173at2759"/>
<dbReference type="GeneID" id="59347484"/>
<dbReference type="PANTHER" id="PTHR31252:SF11">
    <property type="entry name" value="DUF4419 DOMAIN-CONTAINING PROTEIN"/>
    <property type="match status" value="1"/>
</dbReference>
<gene>
    <name evidence="1" type="ORF">MIND_00829800</name>
</gene>
<reference evidence="1" key="1">
    <citation type="submission" date="2020-05" db="EMBL/GenBank/DDBJ databases">
        <title>Mycena genomes resolve the evolution of fungal bioluminescence.</title>
        <authorList>
            <person name="Tsai I.J."/>
        </authorList>
    </citation>
    <scope>NUCLEOTIDE SEQUENCE</scope>
    <source>
        <strain evidence="1">171206Taipei</strain>
    </source>
</reference>
<evidence type="ECO:0000313" key="1">
    <source>
        <dbReference type="EMBL" id="KAF7298822.1"/>
    </source>
</evidence>
<dbReference type="EMBL" id="JACAZF010000007">
    <property type="protein sequence ID" value="KAF7298822.1"/>
    <property type="molecule type" value="Genomic_DNA"/>
</dbReference>
<dbReference type="Proteomes" id="UP000636479">
    <property type="component" value="Unassembled WGS sequence"/>
</dbReference>
<accession>A0A8H6SH69</accession>
<dbReference type="AlphaFoldDB" id="A0A8H6SH69"/>
<sequence length="405" mass="45573">MPVVVKPQPEIVGTNTDVAFTSSREILSAASTAWKNSKDGESEGYFEQHPQYGVQMAQLWQQPVVTETRPIVSSSFNDEDTVVVYGGGFVHCVMRAFQQDLHLVIRPDDLWQAILTQLSFFVVGHAEELRHLFVAHEGKTEVVLDITPHSFNDLPPGLFARLFVDRMQEQLVDKELAEWFLPKFTTTTSNDTATASLTMMATTKQYFKFVMRMGCGFPSVTLLGERTDWEEILRRVGRLGMYGAEAAEWGALLTIVVHHILECFDHPEAQGSKDFWMRAVQQAGRFGSRTIKTLSGWLTTFCFWDEQGKRIYDMGTPKTFRNMQGRLQKDQVPLVLGGVRFPLISPTVPASTARVNMLCFDQERQVKMKTELIAGHVGATVVGAGSDTLQPRSGWWMLNVGEEPM</sequence>